<sequence>MSWVARRDMIKKQILQKQRNEVAQITENVQKVIKSKITSTKSVSDYPSIKSYLEIAFQGVDLSDVKIYLTSPGVMLRYGFERCAGCYIPHLNIILVKDKIKMGGNKVPQTLFNKLIQKEVAVEVDPEDVIVHELIHSISYKIGRSGNRKFVFGEEEFVYTNCVDFYRSKGMTNEEIICGTFLPFCVNDVMQDFRQMGKIWGSIGDEMPDANKINKAAMEKRVEQNAHSLSRKIIVVAKERAHTMIDLYEKHGRQRVHSNTAPNDDVSLRMKAIDMDCDF</sequence>
<reference evidence="1" key="1">
    <citation type="journal article" date="2015" name="Nature">
        <title>Complex archaea that bridge the gap between prokaryotes and eukaryotes.</title>
        <authorList>
            <person name="Spang A."/>
            <person name="Saw J.H."/>
            <person name="Jorgensen S.L."/>
            <person name="Zaremba-Niedzwiedzka K."/>
            <person name="Martijn J."/>
            <person name="Lind A.E."/>
            <person name="van Eijk R."/>
            <person name="Schleper C."/>
            <person name="Guy L."/>
            <person name="Ettema T.J."/>
        </authorList>
    </citation>
    <scope>NUCLEOTIDE SEQUENCE</scope>
</reference>
<dbReference type="EMBL" id="LAZR01024946">
    <property type="protein sequence ID" value="KKL73478.1"/>
    <property type="molecule type" value="Genomic_DNA"/>
</dbReference>
<comment type="caution">
    <text evidence="1">The sequence shown here is derived from an EMBL/GenBank/DDBJ whole genome shotgun (WGS) entry which is preliminary data.</text>
</comment>
<protein>
    <submittedName>
        <fullName evidence="1">Uncharacterized protein</fullName>
    </submittedName>
</protein>
<accession>A0A0F9EH99</accession>
<proteinExistence type="predicted"/>
<evidence type="ECO:0000313" key="1">
    <source>
        <dbReference type="EMBL" id="KKL73478.1"/>
    </source>
</evidence>
<organism evidence="1">
    <name type="scientific">marine sediment metagenome</name>
    <dbReference type="NCBI Taxonomy" id="412755"/>
    <lineage>
        <taxon>unclassified sequences</taxon>
        <taxon>metagenomes</taxon>
        <taxon>ecological metagenomes</taxon>
    </lineage>
</organism>
<gene>
    <name evidence="1" type="ORF">LCGC14_2074500</name>
</gene>
<name>A0A0F9EH99_9ZZZZ</name>
<dbReference type="AlphaFoldDB" id="A0A0F9EH99"/>